<keyword evidence="9" id="KW-1185">Reference proteome</keyword>
<dbReference type="OrthoDB" id="1930760at2759"/>
<evidence type="ECO:0000256" key="6">
    <source>
        <dbReference type="ARBA" id="ARBA00039131"/>
    </source>
</evidence>
<evidence type="ECO:0000256" key="5">
    <source>
        <dbReference type="ARBA" id="ARBA00038092"/>
    </source>
</evidence>
<dbReference type="InterPro" id="IPR052415">
    <property type="entry name" value="Diphthine_MTase"/>
</dbReference>
<evidence type="ECO:0000256" key="2">
    <source>
        <dbReference type="ARBA" id="ARBA00022574"/>
    </source>
</evidence>
<comment type="pathway">
    <text evidence="1">Protein modification; peptidyl-diphthamide biosynthesis.</text>
</comment>
<keyword evidence="2" id="KW-0853">WD repeat</keyword>
<dbReference type="SUPFAM" id="SSF50978">
    <property type="entry name" value="WD40 repeat-like"/>
    <property type="match status" value="1"/>
</dbReference>
<dbReference type="SMART" id="SM00320">
    <property type="entry name" value="WD40"/>
    <property type="match status" value="5"/>
</dbReference>
<dbReference type="InterPro" id="IPR019775">
    <property type="entry name" value="WD40_repeat_CS"/>
</dbReference>
<dbReference type="InterPro" id="IPR001680">
    <property type="entry name" value="WD40_rpt"/>
</dbReference>
<dbReference type="PANTHER" id="PTHR46042">
    <property type="entry name" value="DIPHTHINE METHYLTRANSFERASE"/>
    <property type="match status" value="1"/>
</dbReference>
<evidence type="ECO:0000313" key="9">
    <source>
        <dbReference type="Proteomes" id="UP000467841"/>
    </source>
</evidence>
<evidence type="ECO:0000256" key="4">
    <source>
        <dbReference type="ARBA" id="ARBA00022801"/>
    </source>
</evidence>
<keyword evidence="4" id="KW-0378">Hydrolase</keyword>
<dbReference type="Pfam" id="PF00400">
    <property type="entry name" value="WD40"/>
    <property type="match status" value="2"/>
</dbReference>
<dbReference type="PANTHER" id="PTHR46042:SF1">
    <property type="entry name" value="DIPHTHINE METHYLTRANSFERASE"/>
    <property type="match status" value="1"/>
</dbReference>
<protein>
    <recommendedName>
        <fullName evidence="6">methylated diphthine methylhydrolase</fullName>
        <ecNumber evidence="6">3.1.1.97</ecNumber>
    </recommendedName>
</protein>
<dbReference type="EMBL" id="CACVBM020001151">
    <property type="protein sequence ID" value="CAA7034992.1"/>
    <property type="molecule type" value="Genomic_DNA"/>
</dbReference>
<proteinExistence type="inferred from homology"/>
<dbReference type="GO" id="GO:0005737">
    <property type="term" value="C:cytoplasm"/>
    <property type="evidence" value="ECO:0007669"/>
    <property type="project" value="TreeGrafter"/>
</dbReference>
<dbReference type="GO" id="GO:0061685">
    <property type="term" value="F:diphthine methylesterase activity"/>
    <property type="evidence" value="ECO:0007669"/>
    <property type="project" value="UniProtKB-EC"/>
</dbReference>
<evidence type="ECO:0000256" key="3">
    <source>
        <dbReference type="ARBA" id="ARBA00022737"/>
    </source>
</evidence>
<gene>
    <name evidence="8" type="ORF">MERR_LOCUS22227</name>
</gene>
<comment type="catalytic activity">
    <reaction evidence="7">
        <text>diphthine methyl ester-[translation elongation factor 2] + H2O = diphthine-[translation elongation factor 2] + methanol + H(+)</text>
        <dbReference type="Rhea" id="RHEA:42656"/>
        <dbReference type="Rhea" id="RHEA-COMP:10172"/>
        <dbReference type="Rhea" id="RHEA-COMP:10173"/>
        <dbReference type="ChEBI" id="CHEBI:15377"/>
        <dbReference type="ChEBI" id="CHEBI:15378"/>
        <dbReference type="ChEBI" id="CHEBI:17790"/>
        <dbReference type="ChEBI" id="CHEBI:79005"/>
        <dbReference type="ChEBI" id="CHEBI:82696"/>
        <dbReference type="EC" id="3.1.1.97"/>
    </reaction>
</comment>
<dbReference type="EC" id="3.1.1.97" evidence="6"/>
<name>A0A6D2J4Z9_9BRAS</name>
<evidence type="ECO:0000256" key="7">
    <source>
        <dbReference type="ARBA" id="ARBA00047551"/>
    </source>
</evidence>
<dbReference type="PROSITE" id="PS00678">
    <property type="entry name" value="WD_REPEATS_1"/>
    <property type="match status" value="1"/>
</dbReference>
<organism evidence="8 9">
    <name type="scientific">Microthlaspi erraticum</name>
    <dbReference type="NCBI Taxonomy" id="1685480"/>
    <lineage>
        <taxon>Eukaryota</taxon>
        <taxon>Viridiplantae</taxon>
        <taxon>Streptophyta</taxon>
        <taxon>Embryophyta</taxon>
        <taxon>Tracheophyta</taxon>
        <taxon>Spermatophyta</taxon>
        <taxon>Magnoliopsida</taxon>
        <taxon>eudicotyledons</taxon>
        <taxon>Gunneridae</taxon>
        <taxon>Pentapetalae</taxon>
        <taxon>rosids</taxon>
        <taxon>malvids</taxon>
        <taxon>Brassicales</taxon>
        <taxon>Brassicaceae</taxon>
        <taxon>Coluteocarpeae</taxon>
        <taxon>Microthlaspi</taxon>
    </lineage>
</organism>
<comment type="similarity">
    <text evidence="5">Belongs to the DPH7 family.</text>
</comment>
<dbReference type="InterPro" id="IPR036322">
    <property type="entry name" value="WD40_repeat_dom_sf"/>
</dbReference>
<dbReference type="GO" id="GO:0017183">
    <property type="term" value="P:protein histidyl modification to diphthamide"/>
    <property type="evidence" value="ECO:0007669"/>
    <property type="project" value="TreeGrafter"/>
</dbReference>
<dbReference type="Proteomes" id="UP000467841">
    <property type="component" value="Unassembled WGS sequence"/>
</dbReference>
<keyword evidence="3" id="KW-0677">Repeat</keyword>
<reference evidence="8" key="1">
    <citation type="submission" date="2020-01" db="EMBL/GenBank/DDBJ databases">
        <authorList>
            <person name="Mishra B."/>
        </authorList>
    </citation>
    <scope>NUCLEOTIDE SEQUENCE [LARGE SCALE GENOMIC DNA]</scope>
</reference>
<dbReference type="Gene3D" id="2.130.10.10">
    <property type="entry name" value="YVTN repeat-like/Quinoprotein amine dehydrogenase"/>
    <property type="match status" value="1"/>
</dbReference>
<accession>A0A6D2J4Z9</accession>
<comment type="caution">
    <text evidence="8">The sequence shown here is derived from an EMBL/GenBank/DDBJ whole genome shotgun (WGS) entry which is preliminary data.</text>
</comment>
<dbReference type="AlphaFoldDB" id="A0A6D2J4Z9"/>
<evidence type="ECO:0000313" key="8">
    <source>
        <dbReference type="EMBL" id="CAA7034992.1"/>
    </source>
</evidence>
<sequence>MDAAHCYLEGNADAVEFCPHEPYTNLLAASTYTLEEGDHPSRSGSVYLFDIGEVEDAGLNLLQKIDTAGVFDIRWTHGGNRGGNVTLAQADADGCLRVYRIDETAEKGYSLREVCGEKISTSMCLCLDWDQTSTSIVVGLSDGSASVVSLTDSKLETVQEWKGHDFELWTASFDLNNPSLVYTGSDDCKFSCWDVRDNPANNRVFQNSKVHTMGVCCISPNPRDPYSVFTGCYDETLRVWDTRSVSRPVNETSVSLGGGVWRIKHHPCVNGVVLAACMHNGFAVAKVSSSDGKGEVMESYSKHESLAYGADWYRGKDQKRRLVATCSFYDKLLRLWMPETALEL</sequence>
<dbReference type="InterPro" id="IPR015943">
    <property type="entry name" value="WD40/YVTN_repeat-like_dom_sf"/>
</dbReference>
<evidence type="ECO:0000256" key="1">
    <source>
        <dbReference type="ARBA" id="ARBA00005156"/>
    </source>
</evidence>